<keyword evidence="2" id="KW-1185">Reference proteome</keyword>
<dbReference type="Proteomes" id="UP000324222">
    <property type="component" value="Unassembled WGS sequence"/>
</dbReference>
<evidence type="ECO:0000313" key="2">
    <source>
        <dbReference type="Proteomes" id="UP000324222"/>
    </source>
</evidence>
<protein>
    <submittedName>
        <fullName evidence="1">Uncharacterized protein</fullName>
    </submittedName>
</protein>
<gene>
    <name evidence="1" type="ORF">E2C01_018728</name>
</gene>
<dbReference type="AlphaFoldDB" id="A0A5B7DW14"/>
<sequence length="71" mass="8315">MNSRTTRRKFLRQTLTRRDSPFSVGLWWRPGQLSGRGKYSSGDVYFQSRVYIATDLNDDKGSIRNFVSPRQ</sequence>
<proteinExistence type="predicted"/>
<reference evidence="1 2" key="1">
    <citation type="submission" date="2019-05" db="EMBL/GenBank/DDBJ databases">
        <title>Another draft genome of Portunus trituberculatus and its Hox gene families provides insights of decapod evolution.</title>
        <authorList>
            <person name="Jeong J.-H."/>
            <person name="Song I."/>
            <person name="Kim S."/>
            <person name="Choi T."/>
            <person name="Kim D."/>
            <person name="Ryu S."/>
            <person name="Kim W."/>
        </authorList>
    </citation>
    <scope>NUCLEOTIDE SEQUENCE [LARGE SCALE GENOMIC DNA]</scope>
    <source>
        <tissue evidence="1">Muscle</tissue>
    </source>
</reference>
<organism evidence="1 2">
    <name type="scientific">Portunus trituberculatus</name>
    <name type="common">Swimming crab</name>
    <name type="synonym">Neptunus trituberculatus</name>
    <dbReference type="NCBI Taxonomy" id="210409"/>
    <lineage>
        <taxon>Eukaryota</taxon>
        <taxon>Metazoa</taxon>
        <taxon>Ecdysozoa</taxon>
        <taxon>Arthropoda</taxon>
        <taxon>Crustacea</taxon>
        <taxon>Multicrustacea</taxon>
        <taxon>Malacostraca</taxon>
        <taxon>Eumalacostraca</taxon>
        <taxon>Eucarida</taxon>
        <taxon>Decapoda</taxon>
        <taxon>Pleocyemata</taxon>
        <taxon>Brachyura</taxon>
        <taxon>Eubrachyura</taxon>
        <taxon>Portunoidea</taxon>
        <taxon>Portunidae</taxon>
        <taxon>Portuninae</taxon>
        <taxon>Portunus</taxon>
    </lineage>
</organism>
<dbReference type="EMBL" id="VSRR010001484">
    <property type="protein sequence ID" value="MPC25608.1"/>
    <property type="molecule type" value="Genomic_DNA"/>
</dbReference>
<accession>A0A5B7DW14</accession>
<name>A0A5B7DW14_PORTR</name>
<comment type="caution">
    <text evidence="1">The sequence shown here is derived from an EMBL/GenBank/DDBJ whole genome shotgun (WGS) entry which is preliminary data.</text>
</comment>
<evidence type="ECO:0000313" key="1">
    <source>
        <dbReference type="EMBL" id="MPC25608.1"/>
    </source>
</evidence>